<dbReference type="PANTHER" id="PTHR31659">
    <property type="entry name" value="PROTEIN: UPF0503-LIKE PROTEIN, PUTATIVE (DUF740)-RELATED"/>
    <property type="match status" value="1"/>
</dbReference>
<dbReference type="InterPro" id="IPR008004">
    <property type="entry name" value="OCTOPUS-like"/>
</dbReference>
<dbReference type="Proteomes" id="UP000652761">
    <property type="component" value="Unassembled WGS sequence"/>
</dbReference>
<accession>A0A843UTH3</accession>
<proteinExistence type="predicted"/>
<feature type="region of interest" description="Disordered" evidence="1">
    <location>
        <begin position="78"/>
        <end position="100"/>
    </location>
</feature>
<dbReference type="EMBL" id="NMUH01000801">
    <property type="protein sequence ID" value="MQL85000.1"/>
    <property type="molecule type" value="Genomic_DNA"/>
</dbReference>
<reference evidence="2" key="1">
    <citation type="submission" date="2017-07" db="EMBL/GenBank/DDBJ databases">
        <title>Taro Niue Genome Assembly and Annotation.</title>
        <authorList>
            <person name="Atibalentja N."/>
            <person name="Keating K."/>
            <person name="Fields C.J."/>
        </authorList>
    </citation>
    <scope>NUCLEOTIDE SEQUENCE</scope>
    <source>
        <strain evidence="2">Niue_2</strain>
        <tissue evidence="2">Leaf</tissue>
    </source>
</reference>
<dbReference type="Pfam" id="PF05340">
    <property type="entry name" value="DUF740"/>
    <property type="match status" value="1"/>
</dbReference>
<evidence type="ECO:0000313" key="2">
    <source>
        <dbReference type="EMBL" id="MQL85000.1"/>
    </source>
</evidence>
<feature type="region of interest" description="Disordered" evidence="1">
    <location>
        <begin position="651"/>
        <end position="677"/>
    </location>
</feature>
<evidence type="ECO:0000256" key="1">
    <source>
        <dbReference type="SAM" id="MobiDB-lite"/>
    </source>
</evidence>
<gene>
    <name evidence="2" type="ORF">Taro_017530</name>
</gene>
<name>A0A843UTH3_COLES</name>
<evidence type="ECO:0000313" key="3">
    <source>
        <dbReference type="Proteomes" id="UP000652761"/>
    </source>
</evidence>
<sequence length="677" mass="74345">MAAALDAEPQELLLAPPQQPTFNRVTSCDRHPDQQVTGFCASCLRERLAGLDTANRRLNSASSSSGASAALKSLFFRPTSHNHNHGNADAGAPSSSSRSSFLPELRRCKSFSGGRGAPSASAMEPQRKSCDVRVRNTLWSLFHLDDGGPAGGVGGPSNLLPPVVFPAAVNASAGGEIEVEARSLRFDTSVADPVIESPEGVEEEDEEEGLESGEVEIEAVAATASEELGQCDDEIKMARVELLEETKHEEMRGEEQLRTMKDHIDLNAQCKKPPPKDLKEIAGSFWLAASVFSKKLQKWRRKQKLKKQDAAASAACGGKATAAAIRAEKPSSRSRRFFRDAQSELAEEAFGRRSCDTDPRFSLDAGRMSFDDPRFSWDEPRASWDGYLTGGRSVFPRLPPMLSVIEDAPAAPSVQRLDGQIPVEEDSTIPGGSAQTKDYYLDSSQRRRRSLDRSSSVRRPSFEADELPRTSNAKASPTAMASEYFNFVNKFERECRDSNTSSLRDDYSESFDSAFRDPLKVGGGVGGNPKKSRRWSKAWSLWGLIHRRNRSRGVGANGVERSFSETWPELQHDSYNGKFSRCNSSVSSRHCSNGNGNTGLGGIKRNGLEINGHGKKRAGEFVLERNRSARYSPSHFDNGLLRFYLTPMRSSRRSGGGSGKGRHLHSHSFTRSMLQLY</sequence>
<dbReference type="PANTHER" id="PTHR31659:SF9">
    <property type="entry name" value="PROTEIN: UPF0503-LIKE PROTEIN, PUTATIVE (DUF740)-RELATED"/>
    <property type="match status" value="1"/>
</dbReference>
<keyword evidence="3" id="KW-1185">Reference proteome</keyword>
<organism evidence="2 3">
    <name type="scientific">Colocasia esculenta</name>
    <name type="common">Wild taro</name>
    <name type="synonym">Arum esculentum</name>
    <dbReference type="NCBI Taxonomy" id="4460"/>
    <lineage>
        <taxon>Eukaryota</taxon>
        <taxon>Viridiplantae</taxon>
        <taxon>Streptophyta</taxon>
        <taxon>Embryophyta</taxon>
        <taxon>Tracheophyta</taxon>
        <taxon>Spermatophyta</taxon>
        <taxon>Magnoliopsida</taxon>
        <taxon>Liliopsida</taxon>
        <taxon>Araceae</taxon>
        <taxon>Aroideae</taxon>
        <taxon>Colocasieae</taxon>
        <taxon>Colocasia</taxon>
    </lineage>
</organism>
<feature type="region of interest" description="Disordered" evidence="1">
    <location>
        <begin position="413"/>
        <end position="475"/>
    </location>
</feature>
<dbReference type="AlphaFoldDB" id="A0A843UTH3"/>
<protein>
    <submittedName>
        <fullName evidence="2">Uncharacterized protein</fullName>
    </submittedName>
</protein>
<dbReference type="OrthoDB" id="758624at2759"/>
<comment type="caution">
    <text evidence="2">The sequence shown here is derived from an EMBL/GenBank/DDBJ whole genome shotgun (WGS) entry which is preliminary data.</text>
</comment>